<evidence type="ECO:0008006" key="3">
    <source>
        <dbReference type="Google" id="ProtNLM"/>
    </source>
</evidence>
<comment type="caution">
    <text evidence="1">The sequence shown here is derived from an EMBL/GenBank/DDBJ whole genome shotgun (WGS) entry which is preliminary data.</text>
</comment>
<dbReference type="InterPro" id="IPR032675">
    <property type="entry name" value="LRR_dom_sf"/>
</dbReference>
<dbReference type="Gene3D" id="3.80.10.10">
    <property type="entry name" value="Ribonuclease Inhibitor"/>
    <property type="match status" value="1"/>
</dbReference>
<dbReference type="SUPFAM" id="SSF52047">
    <property type="entry name" value="RNI-like"/>
    <property type="match status" value="1"/>
</dbReference>
<accession>A0ABP1S760</accession>
<proteinExistence type="predicted"/>
<evidence type="ECO:0000313" key="1">
    <source>
        <dbReference type="EMBL" id="CAL8145704.1"/>
    </source>
</evidence>
<protein>
    <recommendedName>
        <fullName evidence="3">F-box domain-containing protein</fullName>
    </recommendedName>
</protein>
<evidence type="ECO:0000313" key="2">
    <source>
        <dbReference type="Proteomes" id="UP001642540"/>
    </source>
</evidence>
<gene>
    <name evidence="1" type="ORF">ODALV1_LOCUS30572</name>
</gene>
<sequence length="482" mass="56303">MKIHGVPDQNPMLNHVVLERIFKLVEFDTITFANFRLVCKQWNETSLTTWRKNTWLSVTTNREYKGVHVEDFLQLLKSPEHRLADVPFRKYIISRWYGVVCTHEGEVPEQPQFWKTVGPLMTHLSIRSTHFLFLRNLRNVVIVFTPNLQFLELSKNKFVKKELLELKEMDTKYLCMVNKNLTHLKLNIEEYKDSQTIYVIEMLVCFPNIQILEMTHSDKTIATLQLIFIVTALHRIRKRRGPDYFQNLGELRFLKLDEKCRAKFTLEFAYLLTGVKLPLRVLTLDVGSETEVEHSKKALKKVLECHAETLQELALGGEVESFSFPDFPFGIQFPKLAKFSTIGKLVQNLEFLNNMPNLEFLDLDQVAEQIHVEEIFRSDSIVFANMKQFKITNKFCSRRQISTLGKMMPNLTSITIGFKTSSGLRTAFNIWKKLMYVNIYTGNSDEDGFWKSKDVDKYIKDNICNATNLKHLKIGEFVKYGE</sequence>
<name>A0ABP1S760_9HEXA</name>
<keyword evidence="2" id="KW-1185">Reference proteome</keyword>
<dbReference type="EMBL" id="CAXLJM020000164">
    <property type="protein sequence ID" value="CAL8145704.1"/>
    <property type="molecule type" value="Genomic_DNA"/>
</dbReference>
<reference evidence="1 2" key="1">
    <citation type="submission" date="2024-08" db="EMBL/GenBank/DDBJ databases">
        <authorList>
            <person name="Cucini C."/>
            <person name="Frati F."/>
        </authorList>
    </citation>
    <scope>NUCLEOTIDE SEQUENCE [LARGE SCALE GENOMIC DNA]</scope>
</reference>
<organism evidence="1 2">
    <name type="scientific">Orchesella dallaii</name>
    <dbReference type="NCBI Taxonomy" id="48710"/>
    <lineage>
        <taxon>Eukaryota</taxon>
        <taxon>Metazoa</taxon>
        <taxon>Ecdysozoa</taxon>
        <taxon>Arthropoda</taxon>
        <taxon>Hexapoda</taxon>
        <taxon>Collembola</taxon>
        <taxon>Entomobryomorpha</taxon>
        <taxon>Entomobryoidea</taxon>
        <taxon>Orchesellidae</taxon>
        <taxon>Orchesellinae</taxon>
        <taxon>Orchesella</taxon>
    </lineage>
</organism>
<dbReference type="Proteomes" id="UP001642540">
    <property type="component" value="Unassembled WGS sequence"/>
</dbReference>